<dbReference type="OMA" id="QLWTPLT"/>
<dbReference type="GO" id="GO:0006633">
    <property type="term" value="P:fatty acid biosynthetic process"/>
    <property type="evidence" value="ECO:0007669"/>
    <property type="project" value="TreeGrafter"/>
</dbReference>
<evidence type="ECO:0000256" key="3">
    <source>
        <dbReference type="ARBA" id="ARBA00022741"/>
    </source>
</evidence>
<keyword evidence="3" id="KW-0547">Nucleotide-binding</keyword>
<dbReference type="PROSITE" id="PS00455">
    <property type="entry name" value="AMP_BINDING"/>
    <property type="match status" value="1"/>
</dbReference>
<dbReference type="GO" id="GO:0016405">
    <property type="term" value="F:CoA-ligase activity"/>
    <property type="evidence" value="ECO:0007669"/>
    <property type="project" value="UniProtKB-ARBA"/>
</dbReference>
<dbReference type="RefSeq" id="WP_010980660.1">
    <property type="nucleotide sequence ID" value="NZ_BAABQO010000009.1"/>
</dbReference>
<evidence type="ECO:0000259" key="5">
    <source>
        <dbReference type="Pfam" id="PF00501"/>
    </source>
</evidence>
<name>A0A832WVB7_9CREN</name>
<dbReference type="Pfam" id="PF13193">
    <property type="entry name" value="AMP-binding_C"/>
    <property type="match status" value="1"/>
</dbReference>
<dbReference type="InterPro" id="IPR025110">
    <property type="entry name" value="AMP-bd_C"/>
</dbReference>
<evidence type="ECO:0000313" key="8">
    <source>
        <dbReference type="Proteomes" id="UP000646844"/>
    </source>
</evidence>
<dbReference type="GO" id="GO:0004321">
    <property type="term" value="F:fatty-acyl-CoA synthase activity"/>
    <property type="evidence" value="ECO:0007669"/>
    <property type="project" value="TreeGrafter"/>
</dbReference>
<reference evidence="7" key="1">
    <citation type="journal article" date="2020" name="bioRxiv">
        <title>A rank-normalized archaeal taxonomy based on genome phylogeny resolves widespread incomplete and uneven classifications.</title>
        <authorList>
            <person name="Rinke C."/>
            <person name="Chuvochina M."/>
            <person name="Mussig A.J."/>
            <person name="Chaumeil P.-A."/>
            <person name="Waite D.W."/>
            <person name="Whitman W.B."/>
            <person name="Parks D.H."/>
            <person name="Hugenholtz P."/>
        </authorList>
    </citation>
    <scope>NUCLEOTIDE SEQUENCE</scope>
    <source>
        <strain evidence="7">UBA8838</strain>
    </source>
</reference>
<evidence type="ECO:0000256" key="1">
    <source>
        <dbReference type="ARBA" id="ARBA00006432"/>
    </source>
</evidence>
<dbReference type="InterPro" id="IPR000873">
    <property type="entry name" value="AMP-dep_synth/lig_dom"/>
</dbReference>
<protein>
    <submittedName>
        <fullName evidence="7">AMP-binding protein</fullName>
    </submittedName>
</protein>
<dbReference type="EMBL" id="DUJO01000020">
    <property type="protein sequence ID" value="HII73776.1"/>
    <property type="molecule type" value="Genomic_DNA"/>
</dbReference>
<dbReference type="SUPFAM" id="SSF56801">
    <property type="entry name" value="Acetyl-CoA synthetase-like"/>
    <property type="match status" value="1"/>
</dbReference>
<evidence type="ECO:0000313" key="7">
    <source>
        <dbReference type="EMBL" id="HII73776.1"/>
    </source>
</evidence>
<sequence>MFEIDLRENRFHNYDELIKTFKWSIPSYFNIGEAILDRKIREGLGDNVAVYYEDEEGNHSVYTFSQLKKLSDSLITLLKENGVKKGDVIGVYLQPRVETIVSILTIYRLGGVTLSISPLMGVDAVEYRIKQSGAKVIIMEGSRKEVRERLKNVTKIVVDGEANRENEIEFDEVKKASGIYDAVNTGSEDPAQLFYTSGSTGAPKGVLHAHRFLLGHIPTYQLYFEMAPKEEDVFYTPADWGWIGAIGDVLLPSLYFGKPIVAYRRTGKFSPKDTLAVMQKYKVTCAFIPPTALRMIRREVSSPTKDYDLKLRAISSAGEAVGEELIEWAMKELSPNVNEFYGCTEANLVTVNNSLWRKIGSVGKPAPGHEVAVIDEQGNKLINQIGEIAVKSGDPVLFLGYYKNPEATAKKFRGDWFLIGDLGIMDEYGYIWFKGRADDVIKVSGYRLGPEEIESIILQHPAVQEVAVIGKADKLRGNIIKAFIVLKEGYSPSEELVTEIQQLVKSRLASYAYPREIEFVKELPRTETGKLKRFELRKREEEKS</sequence>
<dbReference type="GeneID" id="1460659"/>
<dbReference type="FunFam" id="3.30.300.30:FF:000005">
    <property type="entry name" value="Acyl-coenzyme A synthetase ACSM5, mitochondrial"/>
    <property type="match status" value="1"/>
</dbReference>
<organism evidence="7 8">
    <name type="scientific">Sulfurisphaera tokodaii</name>
    <dbReference type="NCBI Taxonomy" id="111955"/>
    <lineage>
        <taxon>Archaea</taxon>
        <taxon>Thermoproteota</taxon>
        <taxon>Thermoprotei</taxon>
        <taxon>Sulfolobales</taxon>
        <taxon>Sulfolobaceae</taxon>
        <taxon>Sulfurisphaera</taxon>
    </lineage>
</organism>
<comment type="similarity">
    <text evidence="1">Belongs to the ATP-dependent AMP-binding enzyme family.</text>
</comment>
<dbReference type="PANTHER" id="PTHR43605">
    <property type="entry name" value="ACYL-COENZYME A SYNTHETASE"/>
    <property type="match status" value="1"/>
</dbReference>
<keyword evidence="4" id="KW-0067">ATP-binding</keyword>
<keyword evidence="2" id="KW-0436">Ligase</keyword>
<dbReference type="GO" id="GO:0006637">
    <property type="term" value="P:acyl-CoA metabolic process"/>
    <property type="evidence" value="ECO:0007669"/>
    <property type="project" value="TreeGrafter"/>
</dbReference>
<dbReference type="Gene3D" id="3.30.300.30">
    <property type="match status" value="1"/>
</dbReference>
<dbReference type="InterPro" id="IPR042099">
    <property type="entry name" value="ANL_N_sf"/>
</dbReference>
<dbReference type="InterPro" id="IPR045851">
    <property type="entry name" value="AMP-bd_C_sf"/>
</dbReference>
<comment type="caution">
    <text evidence="7">The sequence shown here is derived from an EMBL/GenBank/DDBJ whole genome shotgun (WGS) entry which is preliminary data.</text>
</comment>
<feature type="domain" description="AMP-binding enzyme C-terminal" evidence="6">
    <location>
        <begin position="452"/>
        <end position="530"/>
    </location>
</feature>
<proteinExistence type="inferred from homology"/>
<dbReference type="PANTHER" id="PTHR43605:SF10">
    <property type="entry name" value="ACYL-COA SYNTHETASE MEDIUM CHAIN FAMILY MEMBER 3"/>
    <property type="match status" value="1"/>
</dbReference>
<dbReference type="GO" id="GO:0005524">
    <property type="term" value="F:ATP binding"/>
    <property type="evidence" value="ECO:0007669"/>
    <property type="project" value="UniProtKB-KW"/>
</dbReference>
<dbReference type="Gene3D" id="3.40.50.12780">
    <property type="entry name" value="N-terminal domain of ligase-like"/>
    <property type="match status" value="1"/>
</dbReference>
<feature type="domain" description="AMP-dependent synthetase/ligase" evidence="5">
    <location>
        <begin position="45"/>
        <end position="402"/>
    </location>
</feature>
<dbReference type="InterPro" id="IPR051087">
    <property type="entry name" value="Mitochondrial_ACSM"/>
</dbReference>
<dbReference type="InterPro" id="IPR020845">
    <property type="entry name" value="AMP-binding_CS"/>
</dbReference>
<evidence type="ECO:0000256" key="2">
    <source>
        <dbReference type="ARBA" id="ARBA00022598"/>
    </source>
</evidence>
<dbReference type="Pfam" id="PF00501">
    <property type="entry name" value="AMP-binding"/>
    <property type="match status" value="1"/>
</dbReference>
<dbReference type="GO" id="GO:0015645">
    <property type="term" value="F:fatty acid ligase activity"/>
    <property type="evidence" value="ECO:0007669"/>
    <property type="project" value="TreeGrafter"/>
</dbReference>
<accession>A0A832WVB7</accession>
<evidence type="ECO:0000256" key="4">
    <source>
        <dbReference type="ARBA" id="ARBA00022840"/>
    </source>
</evidence>
<evidence type="ECO:0000259" key="6">
    <source>
        <dbReference type="Pfam" id="PF13193"/>
    </source>
</evidence>
<dbReference type="Proteomes" id="UP000646844">
    <property type="component" value="Unassembled WGS sequence"/>
</dbReference>
<gene>
    <name evidence="7" type="ORF">HA332_05190</name>
</gene>
<dbReference type="AlphaFoldDB" id="A0A832WVB7"/>